<dbReference type="SUPFAM" id="SSF49785">
    <property type="entry name" value="Galactose-binding domain-like"/>
    <property type="match status" value="1"/>
</dbReference>
<dbReference type="Proteomes" id="UP000190848">
    <property type="component" value="Chromosome"/>
</dbReference>
<proteinExistence type="predicted"/>
<dbReference type="Gene3D" id="2.60.40.10">
    <property type="entry name" value="Immunoglobulins"/>
    <property type="match status" value="1"/>
</dbReference>
<dbReference type="SUPFAM" id="SSF49265">
    <property type="entry name" value="Fibronectin type III"/>
    <property type="match status" value="1"/>
</dbReference>
<feature type="domain" description="F5/8 type C" evidence="2">
    <location>
        <begin position="337"/>
        <end position="488"/>
    </location>
</feature>
<dbReference type="KEGG" id="een:BBD30_16560"/>
<dbReference type="InterPro" id="IPR008979">
    <property type="entry name" value="Galactose-bd-like_sf"/>
</dbReference>
<organism evidence="3 4">
    <name type="scientific">Elizabethkingia anophelis</name>
    <dbReference type="NCBI Taxonomy" id="1117645"/>
    <lineage>
        <taxon>Bacteria</taxon>
        <taxon>Pseudomonadati</taxon>
        <taxon>Bacteroidota</taxon>
        <taxon>Flavobacteriia</taxon>
        <taxon>Flavobacteriales</taxon>
        <taxon>Weeksellaceae</taxon>
        <taxon>Elizabethkingia</taxon>
    </lineage>
</organism>
<name>A0AAP7V0W3_9FLAO</name>
<evidence type="ECO:0000313" key="3">
    <source>
        <dbReference type="EMBL" id="AQX03001.1"/>
    </source>
</evidence>
<dbReference type="PANTHER" id="PTHR42812">
    <property type="entry name" value="BETA-XYLOSIDASE"/>
    <property type="match status" value="1"/>
</dbReference>
<dbReference type="Pfam" id="PF00754">
    <property type="entry name" value="F5_F8_type_C"/>
    <property type="match status" value="1"/>
</dbReference>
<evidence type="ECO:0000313" key="4">
    <source>
        <dbReference type="Proteomes" id="UP000190848"/>
    </source>
</evidence>
<dbReference type="EMBL" id="CP016374">
    <property type="protein sequence ID" value="AQX03001.1"/>
    <property type="molecule type" value="Genomic_DNA"/>
</dbReference>
<dbReference type="AlphaFoldDB" id="A0AAP7V0W3"/>
<dbReference type="InterPro" id="IPR013783">
    <property type="entry name" value="Ig-like_fold"/>
</dbReference>
<dbReference type="PANTHER" id="PTHR42812:SF12">
    <property type="entry name" value="BETA-XYLOSIDASE-RELATED"/>
    <property type="match status" value="1"/>
</dbReference>
<dbReference type="PROSITE" id="PS50022">
    <property type="entry name" value="FA58C_3"/>
    <property type="match status" value="1"/>
</dbReference>
<evidence type="ECO:0000259" key="2">
    <source>
        <dbReference type="PROSITE" id="PS50022"/>
    </source>
</evidence>
<dbReference type="InterPro" id="IPR000421">
    <property type="entry name" value="FA58C"/>
</dbReference>
<dbReference type="Gene3D" id="2.60.120.260">
    <property type="entry name" value="Galactose-binding domain-like"/>
    <property type="match status" value="1"/>
</dbReference>
<dbReference type="CDD" id="cd08982">
    <property type="entry name" value="GH43-like"/>
    <property type="match status" value="1"/>
</dbReference>
<gene>
    <name evidence="3" type="ORF">BBD32_16810</name>
</gene>
<accession>A0AAP7V0W3</accession>
<protein>
    <submittedName>
        <fullName evidence="3">Xylosidase</fullName>
    </submittedName>
</protein>
<evidence type="ECO:0000256" key="1">
    <source>
        <dbReference type="SAM" id="SignalP"/>
    </source>
</evidence>
<dbReference type="SUPFAM" id="SSF75005">
    <property type="entry name" value="Arabinanase/levansucrase/invertase"/>
    <property type="match status" value="1"/>
</dbReference>
<dbReference type="RefSeq" id="WP_047033720.1">
    <property type="nucleotide sequence ID" value="NZ_CP016372.1"/>
</dbReference>
<dbReference type="InterPro" id="IPR051795">
    <property type="entry name" value="Glycosyl_Hydrlase_43"/>
</dbReference>
<sequence>MKKILFGAAILSVFIANAQQKTYANPVNVDYGYTPIPNFATQGKHRATADPVIVTFKGKYFMFSTNQWGYWWSDDMLNWKFVSRKFLLPQHKVYDELCAPAVFVMKDAMYVIGSTHNPDFPIWKSTDPTKDNWEIAVKEFKVGAWDPAFHYDEDTDKLYLYWGSSNAYPILGTEINTKTLQSEGYVKPLLGLEPSEHGWERFGEYNDNTFLPPFIEGAWMTKHNGKYYLQYGAPGTEFSGYGDGVYVSDKPLEGFTYQSHNPFSYKPGGFARGAGHGATFEDNYKNWWHISTIVISTKNNFERRMGIWPAGFDKDDVMYTNTAYGDYPTYLPQYAQGKDFSKGLFAGWMLLNYQKPVQASSTLGGFQPNLAVDEDIKTYWSAKTGNAGEWYQTDLGDISTVNAIQINYADQDAEFLGKTLNKMHQYKIYASNDGKSWKTIVDKSKNQKDVPHDYIELETPVKARFLKMENLKMPTGKFALSGFRVFGKGTGEKPSAVENFVALRAEPRKNADRRSVWFKWKQNDLADGYVIYFGKSPDKLYGSIMVYGKNEYYFTGADKSDAYYFQIEAFNANGISERTSVMKSE</sequence>
<reference evidence="3 4" key="1">
    <citation type="submission" date="2016-07" db="EMBL/GenBank/DDBJ databases">
        <title>Revisiting the taxonomy of the Elizabethkingia Genus using Whole-Genome Sequencing, Optical Mapping, and MALDI-TOF, along with proposal of three novel Elizabethkingia species: Elizabethkingia bruuniana sp. nov., Elizabethkingia ursingii sp. nov., and Elizabethkingia occulta sp. nov.</title>
        <authorList>
            <person name="Nicholson A.C."/>
        </authorList>
    </citation>
    <scope>NUCLEOTIDE SEQUENCE [LARGE SCALE GENOMIC DNA]</scope>
    <source>
        <strain evidence="3 4">F3201</strain>
    </source>
</reference>
<keyword evidence="1" id="KW-0732">Signal</keyword>
<dbReference type="InterPro" id="IPR036116">
    <property type="entry name" value="FN3_sf"/>
</dbReference>
<feature type="chain" id="PRO_5043025218" evidence="1">
    <location>
        <begin position="19"/>
        <end position="585"/>
    </location>
</feature>
<dbReference type="Gene3D" id="2.115.10.20">
    <property type="entry name" value="Glycosyl hydrolase domain, family 43"/>
    <property type="match status" value="1"/>
</dbReference>
<dbReference type="InterPro" id="IPR023296">
    <property type="entry name" value="Glyco_hydro_beta-prop_sf"/>
</dbReference>
<feature type="signal peptide" evidence="1">
    <location>
        <begin position="1"/>
        <end position="18"/>
    </location>
</feature>